<organism evidence="1 2">
    <name type="scientific">Nocardioides kribbensis</name>
    <dbReference type="NCBI Taxonomy" id="305517"/>
    <lineage>
        <taxon>Bacteria</taxon>
        <taxon>Bacillati</taxon>
        <taxon>Actinomycetota</taxon>
        <taxon>Actinomycetes</taxon>
        <taxon>Propionibacteriales</taxon>
        <taxon>Nocardioidaceae</taxon>
        <taxon>Nocardioides</taxon>
    </lineage>
</organism>
<proteinExistence type="predicted"/>
<dbReference type="RefSeq" id="WP_193666272.1">
    <property type="nucleotide sequence ID" value="NZ_BAAAMM010000011.1"/>
</dbReference>
<sequence>MNLVLALLVGWMLLSVPLGLAVAAVLRGPRGRVRVGSLAPVPVVGDSALMDVA</sequence>
<comment type="caution">
    <text evidence="1">The sequence shown here is derived from an EMBL/GenBank/DDBJ whole genome shotgun (WGS) entry which is preliminary data.</text>
</comment>
<reference evidence="1 2" key="1">
    <citation type="submission" date="2024-02" db="EMBL/GenBank/DDBJ databases">
        <title>Full genome sequence of Nocardioides kribbensis.</title>
        <authorList>
            <person name="Poletto B.L."/>
            <person name="Silva G."/>
            <person name="Galante D."/>
            <person name="Campos K.R."/>
            <person name="Santos M.B.N."/>
            <person name="Sacchi C.T."/>
        </authorList>
    </citation>
    <scope>NUCLEOTIDE SEQUENCE [LARGE SCALE GENOMIC DNA]</scope>
    <source>
        <strain evidence="1 2">O4R</strain>
    </source>
</reference>
<accession>A0ABV1NXJ9</accession>
<keyword evidence="2" id="KW-1185">Reference proteome</keyword>
<dbReference type="Proteomes" id="UP001482520">
    <property type="component" value="Unassembled WGS sequence"/>
</dbReference>
<gene>
    <name evidence="1" type="ORF">V6R90_08055</name>
</gene>
<dbReference type="EMBL" id="JBEGDP010000006">
    <property type="protein sequence ID" value="MEQ7847231.1"/>
    <property type="molecule type" value="Genomic_DNA"/>
</dbReference>
<protein>
    <submittedName>
        <fullName evidence="1">Uncharacterized protein</fullName>
    </submittedName>
</protein>
<evidence type="ECO:0000313" key="1">
    <source>
        <dbReference type="EMBL" id="MEQ7847231.1"/>
    </source>
</evidence>
<evidence type="ECO:0000313" key="2">
    <source>
        <dbReference type="Proteomes" id="UP001482520"/>
    </source>
</evidence>
<name>A0ABV1NXJ9_9ACTN</name>